<dbReference type="FunFam" id="1.10.10.10:FF:000153">
    <property type="entry name" value="LuxR family transcriptional regulator"/>
    <property type="match status" value="1"/>
</dbReference>
<evidence type="ECO:0000256" key="5">
    <source>
        <dbReference type="ARBA" id="ARBA00023163"/>
    </source>
</evidence>
<dbReference type="PROSITE" id="PS50110">
    <property type="entry name" value="RESPONSE_REGULATORY"/>
    <property type="match status" value="1"/>
</dbReference>
<evidence type="ECO:0000256" key="7">
    <source>
        <dbReference type="PROSITE-ProRule" id="PRU00169"/>
    </source>
</evidence>
<dbReference type="Pfam" id="PF00072">
    <property type="entry name" value="Response_reg"/>
    <property type="match status" value="1"/>
</dbReference>
<feature type="domain" description="HTH luxR-type" evidence="8">
    <location>
        <begin position="146"/>
        <end position="211"/>
    </location>
</feature>
<comment type="caution">
    <text evidence="10">The sequence shown here is derived from an EMBL/GenBank/DDBJ whole genome shotgun (WGS) entry which is preliminary data.</text>
</comment>
<dbReference type="InterPro" id="IPR001789">
    <property type="entry name" value="Sig_transdc_resp-reg_receiver"/>
</dbReference>
<gene>
    <name evidence="10" type="ORF">H8S17_13555</name>
</gene>
<evidence type="ECO:0000259" key="9">
    <source>
        <dbReference type="PROSITE" id="PS50110"/>
    </source>
</evidence>
<dbReference type="GO" id="GO:0000160">
    <property type="term" value="P:phosphorelay signal transduction system"/>
    <property type="evidence" value="ECO:0007669"/>
    <property type="project" value="InterPro"/>
</dbReference>
<evidence type="ECO:0000259" key="8">
    <source>
        <dbReference type="PROSITE" id="PS50043"/>
    </source>
</evidence>
<name>A0A923LSS2_9FIRM</name>
<dbReference type="InterPro" id="IPR016032">
    <property type="entry name" value="Sig_transdc_resp-reg_C-effctor"/>
</dbReference>
<comment type="function">
    <text evidence="6">May play the central regulatory role in sporulation. It may be an element of the effector pathway responsible for the activation of sporulation genes in response to nutritional stress. Spo0A may act in concert with spo0H (a sigma factor) to control the expression of some genes that are critical to the sporulation process.</text>
</comment>
<dbReference type="PROSITE" id="PS50043">
    <property type="entry name" value="HTH_LUXR_2"/>
    <property type="match status" value="1"/>
</dbReference>
<keyword evidence="5" id="KW-0804">Transcription</keyword>
<evidence type="ECO:0000256" key="2">
    <source>
        <dbReference type="ARBA" id="ARBA00022553"/>
    </source>
</evidence>
<dbReference type="EMBL" id="JACOPH010000015">
    <property type="protein sequence ID" value="MBC5715213.1"/>
    <property type="molecule type" value="Genomic_DNA"/>
</dbReference>
<evidence type="ECO:0000256" key="1">
    <source>
        <dbReference type="ARBA" id="ARBA00018672"/>
    </source>
</evidence>
<dbReference type="PROSITE" id="PS00622">
    <property type="entry name" value="HTH_LUXR_1"/>
    <property type="match status" value="1"/>
</dbReference>
<dbReference type="RefSeq" id="WP_186867631.1">
    <property type="nucleotide sequence ID" value="NZ_JACOPH010000015.1"/>
</dbReference>
<keyword evidence="11" id="KW-1185">Reference proteome</keyword>
<dbReference type="SMART" id="SM00448">
    <property type="entry name" value="REC"/>
    <property type="match status" value="1"/>
</dbReference>
<dbReference type="InterPro" id="IPR000792">
    <property type="entry name" value="Tscrpt_reg_LuxR_C"/>
</dbReference>
<dbReference type="InterPro" id="IPR011006">
    <property type="entry name" value="CheY-like_superfamily"/>
</dbReference>
<dbReference type="CDD" id="cd17535">
    <property type="entry name" value="REC_NarL-like"/>
    <property type="match status" value="1"/>
</dbReference>
<protein>
    <recommendedName>
        <fullName evidence="1">Stage 0 sporulation protein A homolog</fullName>
    </recommendedName>
</protein>
<evidence type="ECO:0000256" key="4">
    <source>
        <dbReference type="ARBA" id="ARBA00023125"/>
    </source>
</evidence>
<feature type="modified residue" description="4-aspartylphosphate" evidence="7">
    <location>
        <position position="56"/>
    </location>
</feature>
<dbReference type="SUPFAM" id="SSF52172">
    <property type="entry name" value="CheY-like"/>
    <property type="match status" value="1"/>
</dbReference>
<dbReference type="InterPro" id="IPR039420">
    <property type="entry name" value="WalR-like"/>
</dbReference>
<dbReference type="Proteomes" id="UP000606720">
    <property type="component" value="Unassembled WGS sequence"/>
</dbReference>
<dbReference type="PANTHER" id="PTHR43214">
    <property type="entry name" value="TWO-COMPONENT RESPONSE REGULATOR"/>
    <property type="match status" value="1"/>
</dbReference>
<dbReference type="PRINTS" id="PR00038">
    <property type="entry name" value="HTHLUXR"/>
</dbReference>
<proteinExistence type="predicted"/>
<dbReference type="Pfam" id="PF00196">
    <property type="entry name" value="GerE"/>
    <property type="match status" value="1"/>
</dbReference>
<evidence type="ECO:0000256" key="6">
    <source>
        <dbReference type="ARBA" id="ARBA00024867"/>
    </source>
</evidence>
<dbReference type="InterPro" id="IPR058245">
    <property type="entry name" value="NreC/VraR/RcsB-like_REC"/>
</dbReference>
<evidence type="ECO:0000313" key="10">
    <source>
        <dbReference type="EMBL" id="MBC5715213.1"/>
    </source>
</evidence>
<dbReference type="SUPFAM" id="SSF46894">
    <property type="entry name" value="C-terminal effector domain of the bipartite response regulators"/>
    <property type="match status" value="1"/>
</dbReference>
<evidence type="ECO:0000313" key="11">
    <source>
        <dbReference type="Proteomes" id="UP000606720"/>
    </source>
</evidence>
<keyword evidence="3" id="KW-0805">Transcription regulation</keyword>
<reference evidence="10" key="1">
    <citation type="submission" date="2020-08" db="EMBL/GenBank/DDBJ databases">
        <title>Genome public.</title>
        <authorList>
            <person name="Liu C."/>
            <person name="Sun Q."/>
        </authorList>
    </citation>
    <scope>NUCLEOTIDE SEQUENCE</scope>
    <source>
        <strain evidence="10">BX1005</strain>
    </source>
</reference>
<organism evidence="10 11">
    <name type="scientific">Roseburia zhanii</name>
    <dbReference type="NCBI Taxonomy" id="2763064"/>
    <lineage>
        <taxon>Bacteria</taxon>
        <taxon>Bacillati</taxon>
        <taxon>Bacillota</taxon>
        <taxon>Clostridia</taxon>
        <taxon>Lachnospirales</taxon>
        <taxon>Lachnospiraceae</taxon>
        <taxon>Roseburia</taxon>
    </lineage>
</organism>
<dbReference type="AlphaFoldDB" id="A0A923LSS2"/>
<feature type="domain" description="Response regulatory" evidence="9">
    <location>
        <begin position="5"/>
        <end position="122"/>
    </location>
</feature>
<keyword evidence="2 7" id="KW-0597">Phosphoprotein</keyword>
<dbReference type="GO" id="GO:0003677">
    <property type="term" value="F:DNA binding"/>
    <property type="evidence" value="ECO:0007669"/>
    <property type="project" value="UniProtKB-KW"/>
</dbReference>
<dbReference type="GO" id="GO:0006355">
    <property type="term" value="P:regulation of DNA-templated transcription"/>
    <property type="evidence" value="ECO:0007669"/>
    <property type="project" value="InterPro"/>
</dbReference>
<keyword evidence="4" id="KW-0238">DNA-binding</keyword>
<dbReference type="Gene3D" id="3.40.50.2300">
    <property type="match status" value="1"/>
</dbReference>
<accession>A0A923LSS2</accession>
<dbReference type="SMART" id="SM00421">
    <property type="entry name" value="HTH_LUXR"/>
    <property type="match status" value="1"/>
</dbReference>
<sequence>MDAIKLVIADDHSMIREGLKQLLELEGQFKVIAEASDGVECLEILSKEAPDVLLLDINMPNKNGLDVLKELNQSGNRKVKVLVLTVHNEVEYLIKAVELGVDGYVLKDSESSELKKAIMTILNGETYIQPDLIPMLNAKMISMENDYDKIDSLTKRELDVLKNLAIGMYNKEIATKLEISERTVKNHVSNIFKKIGVSDRTQAAVFAIRNNLIDIHN</sequence>
<evidence type="ECO:0000256" key="3">
    <source>
        <dbReference type="ARBA" id="ARBA00023015"/>
    </source>
</evidence>
<dbReference type="CDD" id="cd06170">
    <property type="entry name" value="LuxR_C_like"/>
    <property type="match status" value="1"/>
</dbReference>